<sequence>MDIACAGVLPISVEHINLPGTQMYTFFCTVIPDVPDIVSQEYEVPHINVSDTPPPPFSAPPVTPARTLPPLSNIFPKPPPVPPPPEKYYAATEICKTAPQPPPPPQLSPPIIMPQMSNMQGITAVTKFPNSSCPDKFAAGLAEDDDEPVLSTFPRDQLRVLEKLGNRKSGEV</sequence>
<protein>
    <submittedName>
        <fullName evidence="1">Uncharacterized protein</fullName>
    </submittedName>
</protein>
<reference evidence="1 2" key="1">
    <citation type="submission" date="2023-02" db="EMBL/GenBank/DDBJ databases">
        <title>LHISI_Scaffold_Assembly.</title>
        <authorList>
            <person name="Stuart O.P."/>
            <person name="Cleave R."/>
            <person name="Magrath M.J.L."/>
            <person name="Mikheyev A.S."/>
        </authorList>
    </citation>
    <scope>NUCLEOTIDE SEQUENCE [LARGE SCALE GENOMIC DNA]</scope>
    <source>
        <strain evidence="1">Daus_M_001</strain>
        <tissue evidence="1">Leg muscle</tissue>
    </source>
</reference>
<dbReference type="EMBL" id="JARBHB010000008">
    <property type="protein sequence ID" value="KAJ8876717.1"/>
    <property type="molecule type" value="Genomic_DNA"/>
</dbReference>
<comment type="caution">
    <text evidence="1">The sequence shown here is derived from an EMBL/GenBank/DDBJ whole genome shotgun (WGS) entry which is preliminary data.</text>
</comment>
<keyword evidence="2" id="KW-1185">Reference proteome</keyword>
<accession>A0ABQ9GXH5</accession>
<organism evidence="1 2">
    <name type="scientific">Dryococelus australis</name>
    <dbReference type="NCBI Taxonomy" id="614101"/>
    <lineage>
        <taxon>Eukaryota</taxon>
        <taxon>Metazoa</taxon>
        <taxon>Ecdysozoa</taxon>
        <taxon>Arthropoda</taxon>
        <taxon>Hexapoda</taxon>
        <taxon>Insecta</taxon>
        <taxon>Pterygota</taxon>
        <taxon>Neoptera</taxon>
        <taxon>Polyneoptera</taxon>
        <taxon>Phasmatodea</taxon>
        <taxon>Verophasmatodea</taxon>
        <taxon>Anareolatae</taxon>
        <taxon>Phasmatidae</taxon>
        <taxon>Eurycanthinae</taxon>
        <taxon>Dryococelus</taxon>
    </lineage>
</organism>
<dbReference type="Proteomes" id="UP001159363">
    <property type="component" value="Chromosome 7"/>
</dbReference>
<proteinExistence type="predicted"/>
<evidence type="ECO:0000313" key="2">
    <source>
        <dbReference type="Proteomes" id="UP001159363"/>
    </source>
</evidence>
<gene>
    <name evidence="1" type="ORF">PR048_021164</name>
</gene>
<name>A0ABQ9GXH5_9NEOP</name>
<evidence type="ECO:0000313" key="1">
    <source>
        <dbReference type="EMBL" id="KAJ8876717.1"/>
    </source>
</evidence>